<name>A0AAV5WWX9_9BILA</name>
<sequence length="596" mass="63097">SEVNHLLDNPLHALPLLPDNTADISGIFGMASRANGVVSSRPLVALLDGRDCSVEMPILKDVATLAFCDAQSTSEIHEKVLTEAVAALMWHSIRLERADLEKFKALKVVVRIGSDVDNIDIQAATDLRIAVCSTPSGCVEETADTTLSLLLGMYRNTFMLSQKIAADKQPVPIDTMRAQCQGTRRIRGEVLGLVGFGRIGMAVALRAKTFGFQVIIYDPHLPEGIEKSFGVERVTSLLDLVSKSNALSLHCPLTEETRHMISEPILRAMSRGSFIVNTSRGGLISDIDLAVYLKNGHIRAAALDVFEFEATGENYPANHLAMLPNVIATAHSSWYSDAACRELREMAAREVRHALTGRIPQDLPNCVNKDQLMHGPQRRPPPIGSLGPGPSGINPFQHMQAFGGLSGRPLGIPGMPPMSFPMMNNPMLAAMTGGMALNPLLMNPNSAALALASASVASGHTSPAAALASLAAASQGMSTASSTASCGSNGPLAKSPRICNSATSSPFKREEASPVVSNGTNPSNESPSSPAATETPIIFRIPSPPENGSVRTVSPKEETRSESSTPPSKVRLESLLEEAAASLNGNGHLTETATAT</sequence>
<evidence type="ECO:0000313" key="8">
    <source>
        <dbReference type="EMBL" id="GMT35170.1"/>
    </source>
</evidence>
<dbReference type="EMBL" id="BTSY01000007">
    <property type="protein sequence ID" value="GMT35170.1"/>
    <property type="molecule type" value="Genomic_DNA"/>
</dbReference>
<dbReference type="CDD" id="cd05299">
    <property type="entry name" value="CtBP_dh"/>
    <property type="match status" value="1"/>
</dbReference>
<dbReference type="InterPro" id="IPR036291">
    <property type="entry name" value="NAD(P)-bd_dom_sf"/>
</dbReference>
<organism evidence="8 9">
    <name type="scientific">Pristionchus fissidentatus</name>
    <dbReference type="NCBI Taxonomy" id="1538716"/>
    <lineage>
        <taxon>Eukaryota</taxon>
        <taxon>Metazoa</taxon>
        <taxon>Ecdysozoa</taxon>
        <taxon>Nematoda</taxon>
        <taxon>Chromadorea</taxon>
        <taxon>Rhabditida</taxon>
        <taxon>Rhabditina</taxon>
        <taxon>Diplogasteromorpha</taxon>
        <taxon>Diplogasteroidea</taxon>
        <taxon>Neodiplogasteridae</taxon>
        <taxon>Pristionchus</taxon>
    </lineage>
</organism>
<dbReference type="SUPFAM" id="SSF52283">
    <property type="entry name" value="Formate/glycerate dehydrogenase catalytic domain-like"/>
    <property type="match status" value="1"/>
</dbReference>
<dbReference type="GO" id="GO:0005634">
    <property type="term" value="C:nucleus"/>
    <property type="evidence" value="ECO:0007669"/>
    <property type="project" value="UniProtKB-SubCell"/>
</dbReference>
<comment type="caution">
    <text evidence="8">The sequence shown here is derived from an EMBL/GenBank/DDBJ whole genome shotgun (WGS) entry which is preliminary data.</text>
</comment>
<dbReference type="GO" id="GO:0003713">
    <property type="term" value="F:transcription coactivator activity"/>
    <property type="evidence" value="ECO:0007669"/>
    <property type="project" value="TreeGrafter"/>
</dbReference>
<gene>
    <name evidence="8" type="ORF">PFISCL1PPCAC_26467</name>
</gene>
<dbReference type="InterPro" id="IPR006140">
    <property type="entry name" value="D-isomer_DH_NAD-bd"/>
</dbReference>
<dbReference type="GO" id="GO:0003714">
    <property type="term" value="F:transcription corepressor activity"/>
    <property type="evidence" value="ECO:0007669"/>
    <property type="project" value="InterPro"/>
</dbReference>
<evidence type="ECO:0000256" key="5">
    <source>
        <dbReference type="SAM" id="MobiDB-lite"/>
    </source>
</evidence>
<keyword evidence="3" id="KW-0560">Oxidoreductase</keyword>
<dbReference type="PANTHER" id="PTHR46029">
    <property type="entry name" value="C-TERMINAL-BINDING PROTEIN"/>
    <property type="match status" value="1"/>
</dbReference>
<comment type="subcellular location">
    <subcellularLocation>
        <location evidence="1">Nucleus</location>
    </subcellularLocation>
</comment>
<reference evidence="8" key="1">
    <citation type="submission" date="2023-10" db="EMBL/GenBank/DDBJ databases">
        <title>Genome assembly of Pristionchus species.</title>
        <authorList>
            <person name="Yoshida K."/>
            <person name="Sommer R.J."/>
        </authorList>
    </citation>
    <scope>NUCLEOTIDE SEQUENCE</scope>
    <source>
        <strain evidence="8">RS5133</strain>
    </source>
</reference>
<feature type="domain" description="D-isomer specific 2-hydroxyacid dehydrogenase catalytic" evidence="6">
    <location>
        <begin position="52"/>
        <end position="368"/>
    </location>
</feature>
<dbReference type="InterPro" id="IPR029753">
    <property type="entry name" value="D-isomer_DH_CS"/>
</dbReference>
<evidence type="ECO:0000259" key="6">
    <source>
        <dbReference type="Pfam" id="PF00389"/>
    </source>
</evidence>
<feature type="non-terminal residue" evidence="8">
    <location>
        <position position="596"/>
    </location>
</feature>
<comment type="similarity">
    <text evidence="2">Belongs to the D-isomer specific 2-hydroxyacid dehydrogenase family.</text>
</comment>
<dbReference type="PANTHER" id="PTHR46029:SF7">
    <property type="entry name" value="C-TERMINAL-BINDING PROTEIN"/>
    <property type="match status" value="1"/>
</dbReference>
<feature type="compositionally biased region" description="Polar residues" evidence="5">
    <location>
        <begin position="479"/>
        <end position="488"/>
    </location>
</feature>
<evidence type="ECO:0000256" key="1">
    <source>
        <dbReference type="ARBA" id="ARBA00004123"/>
    </source>
</evidence>
<dbReference type="InterPro" id="IPR051638">
    <property type="entry name" value="CTBP_dehydrogenase"/>
</dbReference>
<dbReference type="PROSITE" id="PS00670">
    <property type="entry name" value="D_2_HYDROXYACID_DH_2"/>
    <property type="match status" value="1"/>
</dbReference>
<accession>A0AAV5WWX9</accession>
<feature type="domain" description="D-isomer specific 2-hydroxyacid dehydrogenase NAD-binding" evidence="7">
    <location>
        <begin position="148"/>
        <end position="332"/>
    </location>
</feature>
<dbReference type="InterPro" id="IPR006139">
    <property type="entry name" value="D-isomer_2_OHA_DH_cat_dom"/>
</dbReference>
<dbReference type="Pfam" id="PF00389">
    <property type="entry name" value="2-Hacid_dh"/>
    <property type="match status" value="1"/>
</dbReference>
<feature type="non-terminal residue" evidence="8">
    <location>
        <position position="1"/>
    </location>
</feature>
<dbReference type="SUPFAM" id="SSF51735">
    <property type="entry name" value="NAD(P)-binding Rossmann-fold domains"/>
    <property type="match status" value="1"/>
</dbReference>
<dbReference type="InterPro" id="IPR043322">
    <property type="entry name" value="CtBP"/>
</dbReference>
<protein>
    <submittedName>
        <fullName evidence="8">Uncharacterized protein</fullName>
    </submittedName>
</protein>
<keyword evidence="4" id="KW-0539">Nucleus</keyword>
<evidence type="ECO:0000256" key="2">
    <source>
        <dbReference type="ARBA" id="ARBA00005854"/>
    </source>
</evidence>
<evidence type="ECO:0000256" key="4">
    <source>
        <dbReference type="ARBA" id="ARBA00023242"/>
    </source>
</evidence>
<dbReference type="GO" id="GO:0001221">
    <property type="term" value="F:transcription coregulator binding"/>
    <property type="evidence" value="ECO:0007669"/>
    <property type="project" value="TreeGrafter"/>
</dbReference>
<evidence type="ECO:0000313" key="9">
    <source>
        <dbReference type="Proteomes" id="UP001432322"/>
    </source>
</evidence>
<proteinExistence type="inferred from homology"/>
<dbReference type="GO" id="GO:0140297">
    <property type="term" value="F:DNA-binding transcription factor binding"/>
    <property type="evidence" value="ECO:0007669"/>
    <property type="project" value="TreeGrafter"/>
</dbReference>
<dbReference type="Proteomes" id="UP001432322">
    <property type="component" value="Unassembled WGS sequence"/>
</dbReference>
<dbReference type="GO" id="GO:0051287">
    <property type="term" value="F:NAD binding"/>
    <property type="evidence" value="ECO:0007669"/>
    <property type="project" value="InterPro"/>
</dbReference>
<feature type="compositionally biased region" description="Low complexity" evidence="5">
    <location>
        <begin position="520"/>
        <end position="534"/>
    </location>
</feature>
<dbReference type="Pfam" id="PF02826">
    <property type="entry name" value="2-Hacid_dh_C"/>
    <property type="match status" value="1"/>
</dbReference>
<dbReference type="Gene3D" id="3.40.50.720">
    <property type="entry name" value="NAD(P)-binding Rossmann-like Domain"/>
    <property type="match status" value="2"/>
</dbReference>
<evidence type="ECO:0000259" key="7">
    <source>
        <dbReference type="Pfam" id="PF02826"/>
    </source>
</evidence>
<dbReference type="AlphaFoldDB" id="A0AAV5WWX9"/>
<evidence type="ECO:0000256" key="3">
    <source>
        <dbReference type="ARBA" id="ARBA00023002"/>
    </source>
</evidence>
<feature type="region of interest" description="Disordered" evidence="5">
    <location>
        <begin position="479"/>
        <end position="571"/>
    </location>
</feature>
<dbReference type="GO" id="GO:0016616">
    <property type="term" value="F:oxidoreductase activity, acting on the CH-OH group of donors, NAD or NADP as acceptor"/>
    <property type="evidence" value="ECO:0007669"/>
    <property type="project" value="InterPro"/>
</dbReference>
<dbReference type="GO" id="GO:0006357">
    <property type="term" value="P:regulation of transcription by RNA polymerase II"/>
    <property type="evidence" value="ECO:0007669"/>
    <property type="project" value="TreeGrafter"/>
</dbReference>
<keyword evidence="9" id="KW-1185">Reference proteome</keyword>